<organism evidence="2 3">
    <name type="scientific">Dictyobacter alpinus</name>
    <dbReference type="NCBI Taxonomy" id="2014873"/>
    <lineage>
        <taxon>Bacteria</taxon>
        <taxon>Bacillati</taxon>
        <taxon>Chloroflexota</taxon>
        <taxon>Ktedonobacteria</taxon>
        <taxon>Ktedonobacterales</taxon>
        <taxon>Dictyobacteraceae</taxon>
        <taxon>Dictyobacter</taxon>
    </lineage>
</organism>
<evidence type="ECO:0000313" key="3">
    <source>
        <dbReference type="Proteomes" id="UP000287171"/>
    </source>
</evidence>
<dbReference type="PANTHER" id="PTHR43736">
    <property type="entry name" value="ADP-RIBOSE PYROPHOSPHATASE"/>
    <property type="match status" value="1"/>
</dbReference>
<dbReference type="InterPro" id="IPR000086">
    <property type="entry name" value="NUDIX_hydrolase_dom"/>
</dbReference>
<evidence type="ECO:0000259" key="1">
    <source>
        <dbReference type="PROSITE" id="PS51462"/>
    </source>
</evidence>
<dbReference type="InterPro" id="IPR015797">
    <property type="entry name" value="NUDIX_hydrolase-like_dom_sf"/>
</dbReference>
<gene>
    <name evidence="2" type="ORF">KDA_70080</name>
</gene>
<dbReference type="CDD" id="cd18873">
    <property type="entry name" value="NUDIX_NadM_like"/>
    <property type="match status" value="1"/>
</dbReference>
<dbReference type="Gene3D" id="3.90.79.10">
    <property type="entry name" value="Nucleoside Triphosphate Pyrophosphohydrolase"/>
    <property type="match status" value="1"/>
</dbReference>
<feature type="domain" description="Nudix hydrolase" evidence="1">
    <location>
        <begin position="8"/>
        <end position="143"/>
    </location>
</feature>
<dbReference type="RefSeq" id="WP_126631482.1">
    <property type="nucleotide sequence ID" value="NZ_BIFT01000002.1"/>
</dbReference>
<comment type="caution">
    <text evidence="2">The sequence shown here is derived from an EMBL/GenBank/DDBJ whole genome shotgun (WGS) entry which is preliminary data.</text>
</comment>
<dbReference type="Pfam" id="PF00293">
    <property type="entry name" value="NUDIX"/>
    <property type="match status" value="1"/>
</dbReference>
<sequence length="144" mass="15805">MGLGHTARVIVTVDVFVLRQTSRGLQVLLIQRGKEPYAGQWALPGGKLDEHDLTLEDAACREVHEETGIVLDSLVQVATFGNVDRDPRGRYVSVLYAASVPPESVMYTHAGDDAMNAAWFPFDTWPTPLAFDHDALVALAMSRL</sequence>
<dbReference type="PROSITE" id="PS51462">
    <property type="entry name" value="NUDIX"/>
    <property type="match status" value="1"/>
</dbReference>
<accession>A0A402BJJ9</accession>
<dbReference type="EMBL" id="BIFT01000002">
    <property type="protein sequence ID" value="GCE31524.1"/>
    <property type="molecule type" value="Genomic_DNA"/>
</dbReference>
<name>A0A402BJJ9_9CHLR</name>
<dbReference type="SUPFAM" id="SSF55811">
    <property type="entry name" value="Nudix"/>
    <property type="match status" value="1"/>
</dbReference>
<dbReference type="OrthoDB" id="9804442at2"/>
<dbReference type="Proteomes" id="UP000287171">
    <property type="component" value="Unassembled WGS sequence"/>
</dbReference>
<dbReference type="AlphaFoldDB" id="A0A402BJJ9"/>
<evidence type="ECO:0000313" key="2">
    <source>
        <dbReference type="EMBL" id="GCE31524.1"/>
    </source>
</evidence>
<dbReference type="PANTHER" id="PTHR43736:SF4">
    <property type="entry name" value="SLR1690 PROTEIN"/>
    <property type="match status" value="1"/>
</dbReference>
<reference evidence="3" key="1">
    <citation type="submission" date="2018-12" db="EMBL/GenBank/DDBJ databases">
        <title>Tengunoibacter tsumagoiensis gen. nov., sp. nov., Dictyobacter kobayashii sp. nov., D. alpinus sp. nov., and D. joshuensis sp. nov. and description of Dictyobacteraceae fam. nov. within the order Ktedonobacterales isolated from Tengu-no-mugimeshi.</title>
        <authorList>
            <person name="Wang C.M."/>
            <person name="Zheng Y."/>
            <person name="Sakai Y."/>
            <person name="Toyoda A."/>
            <person name="Minakuchi Y."/>
            <person name="Abe K."/>
            <person name="Yokota A."/>
            <person name="Yabe S."/>
        </authorList>
    </citation>
    <scope>NUCLEOTIDE SEQUENCE [LARGE SCALE GENOMIC DNA]</scope>
    <source>
        <strain evidence="3">Uno16</strain>
    </source>
</reference>
<keyword evidence="3" id="KW-1185">Reference proteome</keyword>
<protein>
    <recommendedName>
        <fullName evidence="1">Nudix hydrolase domain-containing protein</fullName>
    </recommendedName>
</protein>
<proteinExistence type="predicted"/>